<feature type="compositionally biased region" description="Pro residues" evidence="1">
    <location>
        <begin position="450"/>
        <end position="464"/>
    </location>
</feature>
<feature type="compositionally biased region" description="Low complexity" evidence="1">
    <location>
        <begin position="420"/>
        <end position="449"/>
    </location>
</feature>
<accession>A0AAD8VEC2</accession>
<dbReference type="PANTHER" id="PTHR47481">
    <property type="match status" value="1"/>
</dbReference>
<organism evidence="2 3">
    <name type="scientific">Lolium multiflorum</name>
    <name type="common">Italian ryegrass</name>
    <name type="synonym">Lolium perenne subsp. multiflorum</name>
    <dbReference type="NCBI Taxonomy" id="4521"/>
    <lineage>
        <taxon>Eukaryota</taxon>
        <taxon>Viridiplantae</taxon>
        <taxon>Streptophyta</taxon>
        <taxon>Embryophyta</taxon>
        <taxon>Tracheophyta</taxon>
        <taxon>Spermatophyta</taxon>
        <taxon>Magnoliopsida</taxon>
        <taxon>Liliopsida</taxon>
        <taxon>Poales</taxon>
        <taxon>Poaceae</taxon>
        <taxon>BOP clade</taxon>
        <taxon>Pooideae</taxon>
        <taxon>Poodae</taxon>
        <taxon>Poeae</taxon>
        <taxon>Poeae Chloroplast Group 2 (Poeae type)</taxon>
        <taxon>Loliodinae</taxon>
        <taxon>Loliinae</taxon>
        <taxon>Lolium</taxon>
    </lineage>
</organism>
<proteinExistence type="predicted"/>
<dbReference type="Proteomes" id="UP001231189">
    <property type="component" value="Unassembled WGS sequence"/>
</dbReference>
<evidence type="ECO:0000256" key="1">
    <source>
        <dbReference type="SAM" id="MobiDB-lite"/>
    </source>
</evidence>
<sequence>MMASGSSADSTASTSSSSAGLSITPAASVAGSLPVAPLSAGLGAVPPGAFPPGAIPSAALSHAGAIPPAAPLNAGAIPPAVHSNAGAILPPGAIPDASISPVALPSGTDATSSTMAAILTDAAVYSDTLATSMHQMAGLGTYPGYNSYPHMAGLGTYPLALGFPRPPLLPPAGAPSPYASTMPYITPPGFPPQPQQPPSYGAGPFNNHAFPSIVTIAPAITIKLTSDNYMFWRAQVGPLLRSHMLMGYVDGSFVCPDPHVVVSHAGGLHPQSNPAHQHWIQQDQAILSSFVSSMTEGVLGMIMFAGTSREAWETLSGAFASTSIARASALGQEMADLKKDNKTINVYFHQMKALSDSLTSIGMPLRDDEFISSLLAGLGEEYDALFEVVNARTTPMQIRDLFSQLQATEQRKLAQRRTHGGAAHYPAAHAAASTPTGPVAAWTARGSPRPSAPPPKTAPPPTAPKPTAGRGSVVCQLCGVPRHTASRCYKRFNRDFLGIGNDGRDTEKQLSMAMTASHGSSSGAPQVADPAWYADSGATHHITHELDKLTSREPYHGTDQVHTAMVQVLDEEVDWKF</sequence>
<feature type="region of interest" description="Disordered" evidence="1">
    <location>
        <begin position="412"/>
        <end position="469"/>
    </location>
</feature>
<evidence type="ECO:0008006" key="4">
    <source>
        <dbReference type="Google" id="ProtNLM"/>
    </source>
</evidence>
<name>A0AAD8VEC2_LOLMU</name>
<comment type="caution">
    <text evidence="2">The sequence shown here is derived from an EMBL/GenBank/DDBJ whole genome shotgun (WGS) entry which is preliminary data.</text>
</comment>
<dbReference type="AlphaFoldDB" id="A0AAD8VEC2"/>
<evidence type="ECO:0000313" key="2">
    <source>
        <dbReference type="EMBL" id="KAK1602046.1"/>
    </source>
</evidence>
<protein>
    <recommendedName>
        <fullName evidence="4">Retrotransposon Copia-like N-terminal domain-containing protein</fullName>
    </recommendedName>
</protein>
<gene>
    <name evidence="2" type="ORF">QYE76_027204</name>
</gene>
<dbReference type="EMBL" id="JAUUTY010000317">
    <property type="protein sequence ID" value="KAK1602046.1"/>
    <property type="molecule type" value="Genomic_DNA"/>
</dbReference>
<reference evidence="2" key="1">
    <citation type="submission" date="2023-07" db="EMBL/GenBank/DDBJ databases">
        <title>A chromosome-level genome assembly of Lolium multiflorum.</title>
        <authorList>
            <person name="Chen Y."/>
            <person name="Copetti D."/>
            <person name="Kolliker R."/>
            <person name="Studer B."/>
        </authorList>
    </citation>
    <scope>NUCLEOTIDE SEQUENCE</scope>
    <source>
        <strain evidence="2">02402/16</strain>
        <tissue evidence="2">Leaf</tissue>
    </source>
</reference>
<dbReference type="Pfam" id="PF14223">
    <property type="entry name" value="Retrotran_gag_2"/>
    <property type="match status" value="1"/>
</dbReference>
<keyword evidence="3" id="KW-1185">Reference proteome</keyword>
<evidence type="ECO:0000313" key="3">
    <source>
        <dbReference type="Proteomes" id="UP001231189"/>
    </source>
</evidence>
<dbReference type="PANTHER" id="PTHR47481:SF31">
    <property type="entry name" value="OS01G0873500 PROTEIN"/>
    <property type="match status" value="1"/>
</dbReference>